<sequence length="169" mass="17893">GEHSEQTCRPDVSATRAGLGRPLSLSPARLPTLWCEDRPDPFWANRGEVGVPGLGLLDDKMSVGSLPPPTLNRHGEAQSRGATAKLIASSISRAVKQAEQGERPGQRQAPQAKGPVMARHQWESVLGEEEPAGRQAKASSGSAAGRAARNVSQIAATSRDRSRSRFPGS</sequence>
<evidence type="ECO:0000313" key="3">
    <source>
        <dbReference type="Proteomes" id="UP001189429"/>
    </source>
</evidence>
<accession>A0ABN9SSZ5</accession>
<reference evidence="2" key="1">
    <citation type="submission" date="2023-10" db="EMBL/GenBank/DDBJ databases">
        <authorList>
            <person name="Chen Y."/>
            <person name="Shah S."/>
            <person name="Dougan E. K."/>
            <person name="Thang M."/>
            <person name="Chan C."/>
        </authorList>
    </citation>
    <scope>NUCLEOTIDE SEQUENCE [LARGE SCALE GENOMIC DNA]</scope>
</reference>
<dbReference type="Proteomes" id="UP001189429">
    <property type="component" value="Unassembled WGS sequence"/>
</dbReference>
<proteinExistence type="predicted"/>
<protein>
    <submittedName>
        <fullName evidence="2">Uncharacterized protein</fullName>
    </submittedName>
</protein>
<evidence type="ECO:0000256" key="1">
    <source>
        <dbReference type="SAM" id="MobiDB-lite"/>
    </source>
</evidence>
<evidence type="ECO:0000313" key="2">
    <source>
        <dbReference type="EMBL" id="CAK0835389.1"/>
    </source>
</evidence>
<feature type="compositionally biased region" description="Low complexity" evidence="1">
    <location>
        <begin position="133"/>
        <end position="149"/>
    </location>
</feature>
<feature type="region of interest" description="Disordered" evidence="1">
    <location>
        <begin position="1"/>
        <end position="23"/>
    </location>
</feature>
<feature type="region of interest" description="Disordered" evidence="1">
    <location>
        <begin position="94"/>
        <end position="169"/>
    </location>
</feature>
<gene>
    <name evidence="2" type="ORF">PCOR1329_LOCUS32338</name>
</gene>
<feature type="non-terminal residue" evidence="2">
    <location>
        <position position="1"/>
    </location>
</feature>
<keyword evidence="3" id="KW-1185">Reference proteome</keyword>
<comment type="caution">
    <text evidence="2">The sequence shown here is derived from an EMBL/GenBank/DDBJ whole genome shotgun (WGS) entry which is preliminary data.</text>
</comment>
<organism evidence="2 3">
    <name type="scientific">Prorocentrum cordatum</name>
    <dbReference type="NCBI Taxonomy" id="2364126"/>
    <lineage>
        <taxon>Eukaryota</taxon>
        <taxon>Sar</taxon>
        <taxon>Alveolata</taxon>
        <taxon>Dinophyceae</taxon>
        <taxon>Prorocentrales</taxon>
        <taxon>Prorocentraceae</taxon>
        <taxon>Prorocentrum</taxon>
    </lineage>
</organism>
<dbReference type="EMBL" id="CAUYUJ010013069">
    <property type="protein sequence ID" value="CAK0835389.1"/>
    <property type="molecule type" value="Genomic_DNA"/>
</dbReference>
<name>A0ABN9SSZ5_9DINO</name>